<dbReference type="EMBL" id="CP032382">
    <property type="protein sequence ID" value="AYB31978.1"/>
    <property type="molecule type" value="Genomic_DNA"/>
</dbReference>
<dbReference type="InterPro" id="IPR053830">
    <property type="entry name" value="DUF6922"/>
</dbReference>
<dbReference type="KEGG" id="chk:D4L85_16025"/>
<dbReference type="SUPFAM" id="SSF47413">
    <property type="entry name" value="lambda repressor-like DNA-binding domains"/>
    <property type="match status" value="1"/>
</dbReference>
<organism evidence="2 3">
    <name type="scientific">Chryseolinea soli</name>
    <dbReference type="NCBI Taxonomy" id="2321403"/>
    <lineage>
        <taxon>Bacteria</taxon>
        <taxon>Pseudomonadati</taxon>
        <taxon>Bacteroidota</taxon>
        <taxon>Cytophagia</taxon>
        <taxon>Cytophagales</taxon>
        <taxon>Fulvivirgaceae</taxon>
        <taxon>Chryseolinea</taxon>
    </lineage>
</organism>
<sequence>MKTNEIDLLKGIHPGFVLERKLKEKNLRKGPFAISINAYPQILGDITKGKRGMNTALSLRIEHALGLEEGFFMTLQVHYEIKEEKRKQQDMSHPDLAILRSGLFWDTDVSKIDWQRQRKAIIQRIFERGDEQEKAEIRRFYGSDIVKKVLQELNLSHAG</sequence>
<keyword evidence="3" id="KW-1185">Reference proteome</keyword>
<feature type="domain" description="DUF6922" evidence="1">
    <location>
        <begin position="99"/>
        <end position="150"/>
    </location>
</feature>
<name>A0A385ST50_9BACT</name>
<dbReference type="RefSeq" id="WP_119755239.1">
    <property type="nucleotide sequence ID" value="NZ_CP032382.1"/>
</dbReference>
<dbReference type="Gene3D" id="1.10.260.40">
    <property type="entry name" value="lambda repressor-like DNA-binding domains"/>
    <property type="match status" value="1"/>
</dbReference>
<dbReference type="Proteomes" id="UP000266183">
    <property type="component" value="Chromosome"/>
</dbReference>
<dbReference type="AlphaFoldDB" id="A0A385ST50"/>
<evidence type="ECO:0000313" key="3">
    <source>
        <dbReference type="Proteomes" id="UP000266183"/>
    </source>
</evidence>
<evidence type="ECO:0000313" key="2">
    <source>
        <dbReference type="EMBL" id="AYB31978.1"/>
    </source>
</evidence>
<evidence type="ECO:0000259" key="1">
    <source>
        <dbReference type="Pfam" id="PF21956"/>
    </source>
</evidence>
<proteinExistence type="predicted"/>
<dbReference type="OrthoDB" id="1364214at2"/>
<protein>
    <submittedName>
        <fullName evidence="2">Plasmid maintenance system antidote protein</fullName>
    </submittedName>
</protein>
<dbReference type="InterPro" id="IPR010982">
    <property type="entry name" value="Lambda_DNA-bd_dom_sf"/>
</dbReference>
<gene>
    <name evidence="2" type="ORF">D4L85_16025</name>
</gene>
<reference evidence="3" key="1">
    <citation type="submission" date="2018-09" db="EMBL/GenBank/DDBJ databases">
        <title>Chryseolinea sp. KIS68-18 isolated from soil.</title>
        <authorList>
            <person name="Weon H.-Y."/>
            <person name="Kwon S.-W."/>
            <person name="Lee S.A."/>
        </authorList>
    </citation>
    <scope>NUCLEOTIDE SEQUENCE [LARGE SCALE GENOMIC DNA]</scope>
    <source>
        <strain evidence="3">KIS68-18</strain>
    </source>
</reference>
<dbReference type="GO" id="GO:0003677">
    <property type="term" value="F:DNA binding"/>
    <property type="evidence" value="ECO:0007669"/>
    <property type="project" value="InterPro"/>
</dbReference>
<accession>A0A385ST50</accession>
<dbReference type="Pfam" id="PF21956">
    <property type="entry name" value="DUF6922"/>
    <property type="match status" value="1"/>
</dbReference>